<evidence type="ECO:0000313" key="2">
    <source>
        <dbReference type="EMBL" id="PXW87898.1"/>
    </source>
</evidence>
<gene>
    <name evidence="2" type="ORF">DFR56_10446</name>
</gene>
<dbReference type="InterPro" id="IPR054353">
    <property type="entry name" value="IstA-like_C"/>
</dbReference>
<sequence length="295" mass="33937">MDFEYIHKELAKPNITLTLLHDEYVSEAHDAGKIPYAYRTFTEHYRDYAMKYKATMGIRRKPGELLEVDWAGATLFVVDSDIGKKVPVCVFIATLPYSQLFYVEGSYRMDLPSWIKLHQHAFDYFGGVPNILVPDNLKTGVTKHTSKELILNKTYAEMVTYYNAIVMPAHVLTARDKASVEGSVNIVTNWIIQALRNVTCFTLEEEKFALSPLPNTPYKLSEWRKAKVRPDYHITINSMFYSVPHELIGKEVEIKISPKLVEVYFNHTSMVVLPSALIPLWSKKRVVKQDNLLLF</sequence>
<evidence type="ECO:0000259" key="1">
    <source>
        <dbReference type="Pfam" id="PF22483"/>
    </source>
</evidence>
<evidence type="ECO:0000313" key="3">
    <source>
        <dbReference type="Proteomes" id="UP000247978"/>
    </source>
</evidence>
<dbReference type="PANTHER" id="PTHR35004:SF8">
    <property type="entry name" value="TRANSPOSASE RV3428C-RELATED"/>
    <property type="match status" value="1"/>
</dbReference>
<dbReference type="RefSeq" id="WP_244916446.1">
    <property type="nucleotide sequence ID" value="NZ_JBHUHB010000001.1"/>
</dbReference>
<proteinExistence type="predicted"/>
<keyword evidence="3" id="KW-1185">Reference proteome</keyword>
<comment type="caution">
    <text evidence="2">The sequence shown here is derived from an EMBL/GenBank/DDBJ whole genome shotgun (WGS) entry which is preliminary data.</text>
</comment>
<feature type="domain" description="Transposase for insertion sequence element IS21-like C-terminal" evidence="1">
    <location>
        <begin position="213"/>
        <end position="268"/>
    </location>
</feature>
<reference evidence="2 3" key="1">
    <citation type="submission" date="2018-05" db="EMBL/GenBank/DDBJ databases">
        <title>Genomic Encyclopedia of Type Strains, Phase IV (KMG-IV): sequencing the most valuable type-strain genomes for metagenomic binning, comparative biology and taxonomic classification.</title>
        <authorList>
            <person name="Goeker M."/>
        </authorList>
    </citation>
    <scope>NUCLEOTIDE SEQUENCE [LARGE SCALE GENOMIC DNA]</scope>
    <source>
        <strain evidence="2 3">DSM 28556</strain>
    </source>
</reference>
<dbReference type="Proteomes" id="UP000247978">
    <property type="component" value="Unassembled WGS sequence"/>
</dbReference>
<dbReference type="PANTHER" id="PTHR35004">
    <property type="entry name" value="TRANSPOSASE RV3428C-RELATED"/>
    <property type="match status" value="1"/>
</dbReference>
<accession>A0A2V3W491</accession>
<name>A0A2V3W491_9BACI</name>
<dbReference type="Pfam" id="PF22483">
    <property type="entry name" value="Mu-transpos_C_2"/>
    <property type="match status" value="1"/>
</dbReference>
<organism evidence="2 3">
    <name type="scientific">Pseudogracilibacillus auburnensis</name>
    <dbReference type="NCBI Taxonomy" id="1494959"/>
    <lineage>
        <taxon>Bacteria</taxon>
        <taxon>Bacillati</taxon>
        <taxon>Bacillota</taxon>
        <taxon>Bacilli</taxon>
        <taxon>Bacillales</taxon>
        <taxon>Bacillaceae</taxon>
        <taxon>Pseudogracilibacillus</taxon>
    </lineage>
</organism>
<protein>
    <submittedName>
        <fullName evidence="2">Integrase-like protein</fullName>
    </submittedName>
</protein>
<dbReference type="EMBL" id="QJJQ01000004">
    <property type="protein sequence ID" value="PXW87898.1"/>
    <property type="molecule type" value="Genomic_DNA"/>
</dbReference>
<dbReference type="AlphaFoldDB" id="A0A2V3W491"/>